<dbReference type="GeneID" id="89932629"/>
<keyword evidence="2" id="KW-0479">Metal-binding</keyword>
<evidence type="ECO:0000256" key="1">
    <source>
        <dbReference type="ARBA" id="ARBA00004123"/>
    </source>
</evidence>
<dbReference type="AlphaFoldDB" id="A0AAN6YRB6"/>
<dbReference type="GO" id="GO:0006351">
    <property type="term" value="P:DNA-templated transcription"/>
    <property type="evidence" value="ECO:0007669"/>
    <property type="project" value="InterPro"/>
</dbReference>
<comment type="caution">
    <text evidence="6">The sequence shown here is derived from an EMBL/GenBank/DDBJ whole genome shotgun (WGS) entry which is preliminary data.</text>
</comment>
<accession>A0AAN6YRB6</accession>
<dbReference type="CDD" id="cd00067">
    <property type="entry name" value="GAL4"/>
    <property type="match status" value="1"/>
</dbReference>
<protein>
    <recommendedName>
        <fullName evidence="5">Zn(2)-C6 fungal-type domain-containing protein</fullName>
    </recommendedName>
</protein>
<organism evidence="6 7">
    <name type="scientific">Canariomyces notabilis</name>
    <dbReference type="NCBI Taxonomy" id="2074819"/>
    <lineage>
        <taxon>Eukaryota</taxon>
        <taxon>Fungi</taxon>
        <taxon>Dikarya</taxon>
        <taxon>Ascomycota</taxon>
        <taxon>Pezizomycotina</taxon>
        <taxon>Sordariomycetes</taxon>
        <taxon>Sordariomycetidae</taxon>
        <taxon>Sordariales</taxon>
        <taxon>Chaetomiaceae</taxon>
        <taxon>Canariomyces</taxon>
    </lineage>
</organism>
<dbReference type="SMART" id="SM00906">
    <property type="entry name" value="Fungal_trans"/>
    <property type="match status" value="1"/>
</dbReference>
<dbReference type="InterPro" id="IPR007219">
    <property type="entry name" value="XnlR_reg_dom"/>
</dbReference>
<sequence length="818" mass="91045">MGSEQPPPDAPPPSPPRLPAPEPAVVKLTRGHSCVLCQQRKVRCDKQKPCANCVKAQVECRVVPPQPPRRRKKKPHERDLIDRLRKYESLLSQHGVNFEPIAHELKPLDNEADVADLEQELIGLKTSPSSTTDHFSPESAQDKQKWVPLSHEYRGDVDDDSSDEEGPTLNDAFNTAFESNDGFPFTVGGSRASVKHAHPSPIQIFQLWQIYISNVNPLLKITHTPTLQAQIISAGANTAKIPEPLEALMFAIYFAAVTSMSDDEVHSTFDEDKNVLLAKYHNATQQALVNASFMRSDELMVLQALLLYLLCVRQYVDPRSLFCLIGLALRIAVRQNLHRDGAYLDPPEPPFQAEQKRRLWWQLVILDKRVAEVTGSQITALSSCSSDTRPPLNINDADLNVEAKSLPNPYSGPTEMLFCLTRVELTVAVSPEAIRRAATSPSGKTPHHPIHQPRVHFSPTSPDLVQHVANQYMPNDLPSFCSYMENYYLKHCDPKVPLHFFTLLMTRIALSKLRIIDFLCRTRETDNIDQRERDAHFMEAIRMVEMDNMLQSAELLQGFRWYTIQYFPLPAYLYLVSELRHRTTGELCERAWNVMIENHELRNMLRRNFRSPLHIAFGHFFIKAWDAREAAEMQRGRSLPTPKVVVMLKGMASKMTRPAPRQPPQPQVSMADSGLVAPDMQQGLIQQPVAPQGPGSMSTVVSGVNAGSSGLPTTMGMYPGRSMPESTTQIANSVAASGNGLMVNDPMIFTGYDDTDAQMFGNAAAAVTAPVTTGPLAMQDVDMSPMDWNTLLQLGTYGGFNPGVGFYPGFYAQGAGAS</sequence>
<evidence type="ECO:0000256" key="2">
    <source>
        <dbReference type="ARBA" id="ARBA00022723"/>
    </source>
</evidence>
<gene>
    <name evidence="6" type="ORF">N656DRAFT_109567</name>
</gene>
<dbReference type="SMART" id="SM00066">
    <property type="entry name" value="GAL4"/>
    <property type="match status" value="1"/>
</dbReference>
<proteinExistence type="predicted"/>
<dbReference type="PROSITE" id="PS50048">
    <property type="entry name" value="ZN2_CY6_FUNGAL_2"/>
    <property type="match status" value="1"/>
</dbReference>
<keyword evidence="3" id="KW-0539">Nucleus</keyword>
<dbReference type="InterPro" id="IPR050613">
    <property type="entry name" value="Sec_Metabolite_Reg"/>
</dbReference>
<dbReference type="Pfam" id="PF04082">
    <property type="entry name" value="Fungal_trans"/>
    <property type="match status" value="1"/>
</dbReference>
<feature type="region of interest" description="Disordered" evidence="4">
    <location>
        <begin position="1"/>
        <end position="22"/>
    </location>
</feature>
<dbReference type="PANTHER" id="PTHR31001:SF45">
    <property type="entry name" value="ZN(II)2CYS6 TRANSCRIPTION FACTOR (EUROFUNG)"/>
    <property type="match status" value="1"/>
</dbReference>
<keyword evidence="7" id="KW-1185">Reference proteome</keyword>
<dbReference type="InterPro" id="IPR036864">
    <property type="entry name" value="Zn2-C6_fun-type_DNA-bd_sf"/>
</dbReference>
<evidence type="ECO:0000256" key="4">
    <source>
        <dbReference type="SAM" id="MobiDB-lite"/>
    </source>
</evidence>
<dbReference type="GO" id="GO:0003677">
    <property type="term" value="F:DNA binding"/>
    <property type="evidence" value="ECO:0007669"/>
    <property type="project" value="InterPro"/>
</dbReference>
<reference evidence="6" key="1">
    <citation type="journal article" date="2023" name="Mol. Phylogenet. Evol.">
        <title>Genome-scale phylogeny and comparative genomics of the fungal order Sordariales.</title>
        <authorList>
            <person name="Hensen N."/>
            <person name="Bonometti L."/>
            <person name="Westerberg I."/>
            <person name="Brannstrom I.O."/>
            <person name="Guillou S."/>
            <person name="Cros-Aarteil S."/>
            <person name="Calhoun S."/>
            <person name="Haridas S."/>
            <person name="Kuo A."/>
            <person name="Mondo S."/>
            <person name="Pangilinan J."/>
            <person name="Riley R."/>
            <person name="LaButti K."/>
            <person name="Andreopoulos B."/>
            <person name="Lipzen A."/>
            <person name="Chen C."/>
            <person name="Yan M."/>
            <person name="Daum C."/>
            <person name="Ng V."/>
            <person name="Clum A."/>
            <person name="Steindorff A."/>
            <person name="Ohm R.A."/>
            <person name="Martin F."/>
            <person name="Silar P."/>
            <person name="Natvig D.O."/>
            <person name="Lalanne C."/>
            <person name="Gautier V."/>
            <person name="Ament-Velasquez S.L."/>
            <person name="Kruys A."/>
            <person name="Hutchinson M.I."/>
            <person name="Powell A.J."/>
            <person name="Barry K."/>
            <person name="Miller A.N."/>
            <person name="Grigoriev I.V."/>
            <person name="Debuchy R."/>
            <person name="Gladieux P."/>
            <person name="Hiltunen Thoren M."/>
            <person name="Johannesson H."/>
        </authorList>
    </citation>
    <scope>NUCLEOTIDE SEQUENCE</scope>
    <source>
        <strain evidence="6">CBS 508.74</strain>
    </source>
</reference>
<dbReference type="Gene3D" id="4.10.240.10">
    <property type="entry name" value="Zn(2)-C6 fungal-type DNA-binding domain"/>
    <property type="match status" value="1"/>
</dbReference>
<evidence type="ECO:0000256" key="3">
    <source>
        <dbReference type="ARBA" id="ARBA00023242"/>
    </source>
</evidence>
<name>A0AAN6YRB6_9PEZI</name>
<dbReference type="GO" id="GO:0000981">
    <property type="term" value="F:DNA-binding transcription factor activity, RNA polymerase II-specific"/>
    <property type="evidence" value="ECO:0007669"/>
    <property type="project" value="InterPro"/>
</dbReference>
<dbReference type="SUPFAM" id="SSF57701">
    <property type="entry name" value="Zn2/Cys6 DNA-binding domain"/>
    <property type="match status" value="1"/>
</dbReference>
<comment type="subcellular location">
    <subcellularLocation>
        <location evidence="1">Nucleus</location>
    </subcellularLocation>
</comment>
<dbReference type="InterPro" id="IPR001138">
    <property type="entry name" value="Zn2Cys6_DnaBD"/>
</dbReference>
<dbReference type="CDD" id="cd12148">
    <property type="entry name" value="fungal_TF_MHR"/>
    <property type="match status" value="1"/>
</dbReference>
<dbReference type="EMBL" id="MU853343">
    <property type="protein sequence ID" value="KAK4112115.1"/>
    <property type="molecule type" value="Genomic_DNA"/>
</dbReference>
<dbReference type="PANTHER" id="PTHR31001">
    <property type="entry name" value="UNCHARACTERIZED TRANSCRIPTIONAL REGULATORY PROTEIN"/>
    <property type="match status" value="1"/>
</dbReference>
<dbReference type="GO" id="GO:0005634">
    <property type="term" value="C:nucleus"/>
    <property type="evidence" value="ECO:0007669"/>
    <property type="project" value="UniProtKB-SubCell"/>
</dbReference>
<reference evidence="6" key="2">
    <citation type="submission" date="2023-05" db="EMBL/GenBank/DDBJ databases">
        <authorList>
            <consortium name="Lawrence Berkeley National Laboratory"/>
            <person name="Steindorff A."/>
            <person name="Hensen N."/>
            <person name="Bonometti L."/>
            <person name="Westerberg I."/>
            <person name="Brannstrom I.O."/>
            <person name="Guillou S."/>
            <person name="Cros-Aarteil S."/>
            <person name="Calhoun S."/>
            <person name="Haridas S."/>
            <person name="Kuo A."/>
            <person name="Mondo S."/>
            <person name="Pangilinan J."/>
            <person name="Riley R."/>
            <person name="Labutti K."/>
            <person name="Andreopoulos B."/>
            <person name="Lipzen A."/>
            <person name="Chen C."/>
            <person name="Yanf M."/>
            <person name="Daum C."/>
            <person name="Ng V."/>
            <person name="Clum A."/>
            <person name="Ohm R."/>
            <person name="Martin F."/>
            <person name="Silar P."/>
            <person name="Natvig D."/>
            <person name="Lalanne C."/>
            <person name="Gautier V."/>
            <person name="Ament-Velasquez S.L."/>
            <person name="Kruys A."/>
            <person name="Hutchinson M.I."/>
            <person name="Powell A.J."/>
            <person name="Barry K."/>
            <person name="Miller A.N."/>
            <person name="Grigoriev I.V."/>
            <person name="Debuchy R."/>
            <person name="Gladieux P."/>
            <person name="Thoren M.H."/>
            <person name="Johannesson H."/>
        </authorList>
    </citation>
    <scope>NUCLEOTIDE SEQUENCE</scope>
    <source>
        <strain evidence="6">CBS 508.74</strain>
    </source>
</reference>
<feature type="domain" description="Zn(2)-C6 fungal-type" evidence="5">
    <location>
        <begin position="33"/>
        <end position="62"/>
    </location>
</feature>
<evidence type="ECO:0000259" key="5">
    <source>
        <dbReference type="PROSITE" id="PS50048"/>
    </source>
</evidence>
<evidence type="ECO:0000313" key="6">
    <source>
        <dbReference type="EMBL" id="KAK4112115.1"/>
    </source>
</evidence>
<dbReference type="Pfam" id="PF00172">
    <property type="entry name" value="Zn_clus"/>
    <property type="match status" value="1"/>
</dbReference>
<evidence type="ECO:0000313" key="7">
    <source>
        <dbReference type="Proteomes" id="UP001302812"/>
    </source>
</evidence>
<dbReference type="GO" id="GO:0008270">
    <property type="term" value="F:zinc ion binding"/>
    <property type="evidence" value="ECO:0007669"/>
    <property type="project" value="InterPro"/>
</dbReference>
<feature type="region of interest" description="Disordered" evidence="4">
    <location>
        <begin position="125"/>
        <end position="146"/>
    </location>
</feature>
<dbReference type="RefSeq" id="XP_064669685.1">
    <property type="nucleotide sequence ID" value="XM_064808506.1"/>
</dbReference>
<dbReference type="Proteomes" id="UP001302812">
    <property type="component" value="Unassembled WGS sequence"/>
</dbReference>